<organism evidence="1 2">
    <name type="scientific">Sphingomonas aliaeris</name>
    <dbReference type="NCBI Taxonomy" id="2759526"/>
    <lineage>
        <taxon>Bacteria</taxon>
        <taxon>Pseudomonadati</taxon>
        <taxon>Pseudomonadota</taxon>
        <taxon>Alphaproteobacteria</taxon>
        <taxon>Sphingomonadales</taxon>
        <taxon>Sphingomonadaceae</taxon>
        <taxon>Sphingomonas</taxon>
    </lineage>
</organism>
<dbReference type="RefSeq" id="WP_202091067.1">
    <property type="nucleotide sequence ID" value="NZ_CP061035.1"/>
</dbReference>
<evidence type="ECO:0000313" key="1">
    <source>
        <dbReference type="EMBL" id="QQV76143.1"/>
    </source>
</evidence>
<accession>A0A974NSJ5</accession>
<reference evidence="2" key="1">
    <citation type="submission" date="2020-09" db="EMBL/GenBank/DDBJ databases">
        <title>Sphingomonas sp., a new species isolated from pork steak.</title>
        <authorList>
            <person name="Heidler von Heilborn D."/>
        </authorList>
    </citation>
    <scope>NUCLEOTIDE SEQUENCE [LARGE SCALE GENOMIC DNA]</scope>
</reference>
<dbReference type="AlphaFoldDB" id="A0A974NSJ5"/>
<dbReference type="EMBL" id="CP061035">
    <property type="protein sequence ID" value="QQV76143.1"/>
    <property type="molecule type" value="Genomic_DNA"/>
</dbReference>
<gene>
    <name evidence="1" type="ORF">H5J25_11425</name>
</gene>
<sequence>MIAGVLLALSQALPAAPPQEAVDEIVVTAIDKKKCRVRFADRDMNDTELRRRSEEWAAGKPLRVVARASTDIKCLAKIAFQLADRGVTRIQFIEPKDLATLPLAVQP</sequence>
<keyword evidence="2" id="KW-1185">Reference proteome</keyword>
<proteinExistence type="predicted"/>
<protein>
    <submittedName>
        <fullName evidence="1">Uncharacterized protein</fullName>
    </submittedName>
</protein>
<dbReference type="Proteomes" id="UP000595894">
    <property type="component" value="Chromosome"/>
</dbReference>
<evidence type="ECO:0000313" key="2">
    <source>
        <dbReference type="Proteomes" id="UP000595894"/>
    </source>
</evidence>
<dbReference type="KEGG" id="sari:H5J25_11425"/>
<name>A0A974NSJ5_9SPHN</name>